<sequence length="90" mass="10835">EKIFRIDFLIYFRRFKELYQEFENGDEITLSKVAKQDWFFQNAFKNLGAEEFVNDVLPTMSYAVKLKILKKLSISEEQNDDIFDALEKRK</sequence>
<comment type="caution">
    <text evidence="1">The sequence shown here is derived from an EMBL/GenBank/DDBJ whole genome shotgun (WGS) entry which is preliminary data.</text>
</comment>
<keyword evidence="2" id="KW-1185">Reference proteome</keyword>
<evidence type="ECO:0000313" key="2">
    <source>
        <dbReference type="Proteomes" id="UP000292052"/>
    </source>
</evidence>
<protein>
    <submittedName>
        <fullName evidence="1">Uncharacterized protein</fullName>
    </submittedName>
</protein>
<dbReference type="AlphaFoldDB" id="A0A482VTQ8"/>
<gene>
    <name evidence="1" type="ORF">BDFB_013857</name>
</gene>
<name>A0A482VTQ8_ASBVE</name>
<proteinExistence type="predicted"/>
<dbReference type="OrthoDB" id="6617263at2759"/>
<reference evidence="1 2" key="1">
    <citation type="submission" date="2017-03" db="EMBL/GenBank/DDBJ databases">
        <title>Genome of the blue death feigning beetle - Asbolus verrucosus.</title>
        <authorList>
            <person name="Rider S.D."/>
        </authorList>
    </citation>
    <scope>NUCLEOTIDE SEQUENCE [LARGE SCALE GENOMIC DNA]</scope>
    <source>
        <strain evidence="1">Butters</strain>
        <tissue evidence="1">Head and leg muscle</tissue>
    </source>
</reference>
<evidence type="ECO:0000313" key="1">
    <source>
        <dbReference type="EMBL" id="RZC35657.1"/>
    </source>
</evidence>
<feature type="non-terminal residue" evidence="1">
    <location>
        <position position="1"/>
    </location>
</feature>
<dbReference type="Proteomes" id="UP000292052">
    <property type="component" value="Unassembled WGS sequence"/>
</dbReference>
<accession>A0A482VTQ8</accession>
<organism evidence="1 2">
    <name type="scientific">Asbolus verrucosus</name>
    <name type="common">Desert ironclad beetle</name>
    <dbReference type="NCBI Taxonomy" id="1661398"/>
    <lineage>
        <taxon>Eukaryota</taxon>
        <taxon>Metazoa</taxon>
        <taxon>Ecdysozoa</taxon>
        <taxon>Arthropoda</taxon>
        <taxon>Hexapoda</taxon>
        <taxon>Insecta</taxon>
        <taxon>Pterygota</taxon>
        <taxon>Neoptera</taxon>
        <taxon>Endopterygota</taxon>
        <taxon>Coleoptera</taxon>
        <taxon>Polyphaga</taxon>
        <taxon>Cucujiformia</taxon>
        <taxon>Tenebrionidae</taxon>
        <taxon>Pimeliinae</taxon>
        <taxon>Asbolus</taxon>
    </lineage>
</organism>
<dbReference type="EMBL" id="QDEB01069044">
    <property type="protein sequence ID" value="RZC35657.1"/>
    <property type="molecule type" value="Genomic_DNA"/>
</dbReference>